<proteinExistence type="predicted"/>
<name>A0A543CNB7_9ACTN</name>
<dbReference type="RefSeq" id="WP_141957047.1">
    <property type="nucleotide sequence ID" value="NZ_VFOZ01000001.1"/>
</dbReference>
<feature type="region of interest" description="Disordered" evidence="1">
    <location>
        <begin position="345"/>
        <end position="398"/>
    </location>
</feature>
<dbReference type="OrthoDB" id="3333962at2"/>
<accession>A0A543CNB7</accession>
<keyword evidence="2" id="KW-0732">Signal</keyword>
<organism evidence="3 4">
    <name type="scientific">Actinoallomurus bryophytorum</name>
    <dbReference type="NCBI Taxonomy" id="1490222"/>
    <lineage>
        <taxon>Bacteria</taxon>
        <taxon>Bacillati</taxon>
        <taxon>Actinomycetota</taxon>
        <taxon>Actinomycetes</taxon>
        <taxon>Streptosporangiales</taxon>
        <taxon>Thermomonosporaceae</taxon>
        <taxon>Actinoallomurus</taxon>
    </lineage>
</organism>
<dbReference type="AlphaFoldDB" id="A0A543CNB7"/>
<sequence length="398" mass="42917">MNLKHPTAARMPSRAVVACVLALTVTGAAPSASTRAATQARAACVTTPDEYQTAWNNREVRCVSPLLFATTHPRGSTTIYPSGFWYAWAVSNTNLERYLLLRRIYGDNPPKVGIGILSYAGFPGLVSFDDPMDLAVYTLPLGTQVQVPSFETWFRLLDQEFGDTGAYPLAAQIDLVLAYSRLRPNEDVVGAFQTVTGCRRAALLRGQDLSPKIGCNRSFLGAIAAAGPSPYTTGESTSCFQNFASTYQGPRNAAAMRGVLYQCQDVGFLNTGVGLGYNTYANPFVCKPAAKQTVRQRYTGREFILPNMAFDDLPSHVNIELDLGEPFERGFLFAGYCRIGRGGAGSASGSASGPGRAASVQNNAQDMSIGVGQRTSASDRHSRRTVPRRRGNGGKRRP</sequence>
<keyword evidence="4" id="KW-1185">Reference proteome</keyword>
<gene>
    <name evidence="3" type="ORF">FB559_4076</name>
</gene>
<evidence type="ECO:0000256" key="1">
    <source>
        <dbReference type="SAM" id="MobiDB-lite"/>
    </source>
</evidence>
<feature type="compositionally biased region" description="Low complexity" evidence="1">
    <location>
        <begin position="347"/>
        <end position="359"/>
    </location>
</feature>
<feature type="chain" id="PRO_5038773516" evidence="2">
    <location>
        <begin position="32"/>
        <end position="398"/>
    </location>
</feature>
<dbReference type="EMBL" id="VFOZ01000001">
    <property type="protein sequence ID" value="TQL98450.1"/>
    <property type="molecule type" value="Genomic_DNA"/>
</dbReference>
<feature type="compositionally biased region" description="Basic residues" evidence="1">
    <location>
        <begin position="381"/>
        <end position="398"/>
    </location>
</feature>
<comment type="caution">
    <text evidence="3">The sequence shown here is derived from an EMBL/GenBank/DDBJ whole genome shotgun (WGS) entry which is preliminary data.</text>
</comment>
<dbReference type="Proteomes" id="UP000316096">
    <property type="component" value="Unassembled WGS sequence"/>
</dbReference>
<evidence type="ECO:0000313" key="3">
    <source>
        <dbReference type="EMBL" id="TQL98450.1"/>
    </source>
</evidence>
<protein>
    <submittedName>
        <fullName evidence="3">Uncharacterized protein</fullName>
    </submittedName>
</protein>
<evidence type="ECO:0000256" key="2">
    <source>
        <dbReference type="SAM" id="SignalP"/>
    </source>
</evidence>
<evidence type="ECO:0000313" key="4">
    <source>
        <dbReference type="Proteomes" id="UP000316096"/>
    </source>
</evidence>
<feature type="signal peptide" evidence="2">
    <location>
        <begin position="1"/>
        <end position="31"/>
    </location>
</feature>
<reference evidence="3 4" key="1">
    <citation type="submission" date="2019-06" db="EMBL/GenBank/DDBJ databases">
        <title>Sequencing the genomes of 1000 actinobacteria strains.</title>
        <authorList>
            <person name="Klenk H.-P."/>
        </authorList>
    </citation>
    <scope>NUCLEOTIDE SEQUENCE [LARGE SCALE GENOMIC DNA]</scope>
    <source>
        <strain evidence="3 4">DSM 102200</strain>
    </source>
</reference>